<keyword evidence="1" id="KW-1133">Transmembrane helix</keyword>
<dbReference type="InterPro" id="IPR025196">
    <property type="entry name" value="DUF4126"/>
</dbReference>
<organism evidence="3 4">
    <name type="scientific">Salana multivorans</name>
    <dbReference type="NCBI Taxonomy" id="120377"/>
    <lineage>
        <taxon>Bacteria</taxon>
        <taxon>Bacillati</taxon>
        <taxon>Actinomycetota</taxon>
        <taxon>Actinomycetes</taxon>
        <taxon>Micrococcales</taxon>
        <taxon>Beutenbergiaceae</taxon>
        <taxon>Salana</taxon>
    </lineage>
</organism>
<dbReference type="Proteomes" id="UP000275356">
    <property type="component" value="Unassembled WGS sequence"/>
</dbReference>
<evidence type="ECO:0000313" key="4">
    <source>
        <dbReference type="Proteomes" id="UP000275356"/>
    </source>
</evidence>
<gene>
    <name evidence="3" type="ORF">EDD28_2323</name>
</gene>
<keyword evidence="1" id="KW-0472">Membrane</keyword>
<evidence type="ECO:0000256" key="1">
    <source>
        <dbReference type="SAM" id="Phobius"/>
    </source>
</evidence>
<comment type="caution">
    <text evidence="3">The sequence shown here is derived from an EMBL/GenBank/DDBJ whole genome shotgun (WGS) entry which is preliminary data.</text>
</comment>
<reference evidence="3 4" key="1">
    <citation type="submission" date="2018-11" db="EMBL/GenBank/DDBJ databases">
        <title>Sequencing the genomes of 1000 actinobacteria strains.</title>
        <authorList>
            <person name="Klenk H.-P."/>
        </authorList>
    </citation>
    <scope>NUCLEOTIDE SEQUENCE [LARGE SCALE GENOMIC DNA]</scope>
    <source>
        <strain evidence="3 4">DSM 13521</strain>
    </source>
</reference>
<dbReference type="AlphaFoldDB" id="A0A3N2DDA2"/>
<feature type="domain" description="DUF4126" evidence="2">
    <location>
        <begin position="4"/>
        <end position="184"/>
    </location>
</feature>
<dbReference type="EMBL" id="RKHQ01000001">
    <property type="protein sequence ID" value="ROR97717.1"/>
    <property type="molecule type" value="Genomic_DNA"/>
</dbReference>
<sequence>MVELLTGLGLASAAGLNAYIPLLALGLLARFTDLVTLPDGWSWLENPWLLGLLALLLLVDVVADKIPAVDSVNDVVQTVVRPASGGMVFASGIGAETVAVSDPGSLFQDWRWVPVALGVVIALAVHLTKATVRPVANTATGGLSAPVLSTAEDATSVGLVVAALVVPAVVLLLLVAMVVAALALRHRRARRRRESTARPRGAG</sequence>
<dbReference type="Pfam" id="PF13548">
    <property type="entry name" value="DUF4126"/>
    <property type="match status" value="1"/>
</dbReference>
<evidence type="ECO:0000259" key="2">
    <source>
        <dbReference type="Pfam" id="PF13548"/>
    </source>
</evidence>
<proteinExistence type="predicted"/>
<keyword evidence="1" id="KW-0812">Transmembrane</keyword>
<dbReference type="RefSeq" id="WP_211339173.1">
    <property type="nucleotide sequence ID" value="NZ_RKHQ01000001.1"/>
</dbReference>
<evidence type="ECO:0000313" key="3">
    <source>
        <dbReference type="EMBL" id="ROR97717.1"/>
    </source>
</evidence>
<accession>A0A3N2DDA2</accession>
<feature type="transmembrane region" description="Helical" evidence="1">
    <location>
        <begin position="157"/>
        <end position="184"/>
    </location>
</feature>
<feature type="transmembrane region" description="Helical" evidence="1">
    <location>
        <begin position="110"/>
        <end position="128"/>
    </location>
</feature>
<keyword evidence="4" id="KW-1185">Reference proteome</keyword>
<name>A0A3N2DDA2_9MICO</name>
<protein>
    <submittedName>
        <fullName evidence="3">Uncharacterized protein DUF4126</fullName>
    </submittedName>
</protein>